<reference evidence="2" key="1">
    <citation type="submission" date="2021-06" db="EMBL/GenBank/DDBJ databases">
        <authorList>
            <person name="Szabo G."/>
        </authorList>
    </citation>
    <scope>NUCLEOTIDE SEQUENCE</scope>
    <source>
        <strain evidence="2">MYVALT</strain>
    </source>
</reference>
<sequence>MTRFIVTGAKGFIGQRLCRILAEHGGFVIGLSRQKYPLCGSVHQWVNIGADFVGLERTWPRNTYGDCIIHLAARVHAIRDKVTDPLVAYRRTNVDGTLRMARIAHNIGGYRFVFVSSIKAVAETDGGNPLKETDPPLPCDPYGLSKLEAERALLQFGRDTGMEIVIVRSPLVYGPEVRANFLKLMHAVARSIPLPLGAITAHRSMVFVDNLVHALMCCAIHPLAANQTFHVSDGRDLTLAELIGILSRKFNVTMRLFSVPVPVLKAASWLAGHATLADRLVNSLQLDISHLIDQLGWHAPYSVEEGLLQTVLWYCTTYRKYNDLCRF</sequence>
<dbReference type="EC" id="5.1.3.2" evidence="2"/>
<dbReference type="Pfam" id="PF01370">
    <property type="entry name" value="Epimerase"/>
    <property type="match status" value="1"/>
</dbReference>
<protein>
    <submittedName>
        <fullName evidence="2">UDP-glucose 4-epimerase</fullName>
        <ecNumber evidence="2">5.1.3.2</ecNumber>
    </submittedName>
</protein>
<organism evidence="2 3">
    <name type="scientific">Candidatus Vallotiella hemipterorum</name>
    <dbReference type="NCBI Taxonomy" id="1177213"/>
    <lineage>
        <taxon>Bacteria</taxon>
        <taxon>Pseudomonadati</taxon>
        <taxon>Pseudomonadota</taxon>
        <taxon>Betaproteobacteria</taxon>
        <taxon>Burkholderiales</taxon>
        <taxon>Burkholderiaceae</taxon>
        <taxon>Candidatus Vallotiella</taxon>
    </lineage>
</organism>
<dbReference type="EMBL" id="OU343031">
    <property type="protein sequence ID" value="CAG7597716.1"/>
    <property type="molecule type" value="Genomic_DNA"/>
</dbReference>
<dbReference type="RefSeq" id="WP_216796489.1">
    <property type="nucleotide sequence ID" value="NZ_OU343031.1"/>
</dbReference>
<evidence type="ECO:0000313" key="3">
    <source>
        <dbReference type="Proteomes" id="UP000693996"/>
    </source>
</evidence>
<keyword evidence="2" id="KW-0413">Isomerase</keyword>
<gene>
    <name evidence="2" type="primary">galE</name>
    <name evidence="2" type="ORF">MYVALT_G_02060</name>
</gene>
<name>A0A916JRN7_9BURK</name>
<dbReference type="Proteomes" id="UP000693996">
    <property type="component" value="Chromosome"/>
</dbReference>
<evidence type="ECO:0000259" key="1">
    <source>
        <dbReference type="Pfam" id="PF01370"/>
    </source>
</evidence>
<dbReference type="InterPro" id="IPR050177">
    <property type="entry name" value="Lipid_A_modif_metabolic_enz"/>
</dbReference>
<dbReference type="InterPro" id="IPR001509">
    <property type="entry name" value="Epimerase_deHydtase"/>
</dbReference>
<accession>A0A916JRN7</accession>
<dbReference type="PANTHER" id="PTHR43245:SF58">
    <property type="entry name" value="BLL5923 PROTEIN"/>
    <property type="match status" value="1"/>
</dbReference>
<dbReference type="GO" id="GO:0003978">
    <property type="term" value="F:UDP-glucose 4-epimerase activity"/>
    <property type="evidence" value="ECO:0007669"/>
    <property type="project" value="UniProtKB-EC"/>
</dbReference>
<dbReference type="PANTHER" id="PTHR43245">
    <property type="entry name" value="BIFUNCTIONAL POLYMYXIN RESISTANCE PROTEIN ARNA"/>
    <property type="match status" value="1"/>
</dbReference>
<dbReference type="AlphaFoldDB" id="A0A916JRN7"/>
<evidence type="ECO:0000313" key="2">
    <source>
        <dbReference type="EMBL" id="CAG7597716.1"/>
    </source>
</evidence>
<proteinExistence type="predicted"/>
<feature type="domain" description="NAD-dependent epimerase/dehydratase" evidence="1">
    <location>
        <begin position="5"/>
        <end position="224"/>
    </location>
</feature>
<keyword evidence="3" id="KW-1185">Reference proteome</keyword>
<dbReference type="KEGG" id="vtr:MYVALT_G_02060"/>